<dbReference type="AlphaFoldDB" id="A0A2S7KX92"/>
<dbReference type="Proteomes" id="UP000239522">
    <property type="component" value="Unassembled WGS sequence"/>
</dbReference>
<protein>
    <recommendedName>
        <fullName evidence="3">TonB-dependent receptor plug domain-containing protein</fullName>
    </recommendedName>
</protein>
<dbReference type="PROSITE" id="PS51257">
    <property type="entry name" value="PROKAR_LIPOPROTEIN"/>
    <property type="match status" value="1"/>
</dbReference>
<keyword evidence="2" id="KW-1185">Reference proteome</keyword>
<accession>A0A2S7KX92</accession>
<sequence length="164" mass="19198">MKINNYLIIILIFISVSCNNKNSNKTDLENYVESIKKEISLNENPLILIDGYLKKYEFITSKNDLLSIDNIINVKYLEKENALKIFGESGKNGAVVISTIYQIEEYNPEKRIIYVLNGDIISKKDFEEINENKIVEIETIEEKKIIERFSTENYEELIYVIMKQ</sequence>
<proteinExistence type="predicted"/>
<dbReference type="EMBL" id="MQUA01000013">
    <property type="protein sequence ID" value="PQB07240.1"/>
    <property type="molecule type" value="Genomic_DNA"/>
</dbReference>
<evidence type="ECO:0000313" key="2">
    <source>
        <dbReference type="Proteomes" id="UP000239522"/>
    </source>
</evidence>
<comment type="caution">
    <text evidence="1">The sequence shown here is derived from an EMBL/GenBank/DDBJ whole genome shotgun (WGS) entry which is preliminary data.</text>
</comment>
<reference evidence="1 2" key="1">
    <citation type="submission" date="2016-11" db="EMBL/GenBank/DDBJ databases">
        <title>Trade-off between light-utilization and light-protection in marine flavobacteria.</title>
        <authorList>
            <person name="Kumagai Y."/>
        </authorList>
    </citation>
    <scope>NUCLEOTIDE SEQUENCE [LARGE SCALE GENOMIC DNA]</scope>
    <source>
        <strain evidence="1 2">ATCC 700397</strain>
    </source>
</reference>
<name>A0A2S7KX92_9FLAO</name>
<gene>
    <name evidence="1" type="ORF">BST83_08805</name>
</gene>
<evidence type="ECO:0008006" key="3">
    <source>
        <dbReference type="Google" id="ProtNLM"/>
    </source>
</evidence>
<evidence type="ECO:0000313" key="1">
    <source>
        <dbReference type="EMBL" id="PQB07240.1"/>
    </source>
</evidence>
<organism evidence="1 2">
    <name type="scientific">Polaribacter filamentus</name>
    <dbReference type="NCBI Taxonomy" id="53483"/>
    <lineage>
        <taxon>Bacteria</taxon>
        <taxon>Pseudomonadati</taxon>
        <taxon>Bacteroidota</taxon>
        <taxon>Flavobacteriia</taxon>
        <taxon>Flavobacteriales</taxon>
        <taxon>Flavobacteriaceae</taxon>
    </lineage>
</organism>